<protein>
    <submittedName>
        <fullName evidence="1">ROK family protein</fullName>
    </submittedName>
</protein>
<dbReference type="InterPro" id="IPR000600">
    <property type="entry name" value="ROK"/>
</dbReference>
<dbReference type="Pfam" id="PF00480">
    <property type="entry name" value="ROK"/>
    <property type="match status" value="1"/>
</dbReference>
<sequence>MKRDTNRARILRLLRRHGAMARVELGRRTELSAAAISTITSDLIAGGVLGESTGEAPPGNVRGRPPVNLEFNPGHARVAAASMRMDVIDAVIADFQGNILVRELIPCTTRDLSGAEICEAFAGAIATVAAKQPGPPPSALGLAVQGIVDPGRGEQVWSPILGVRNTDIVTPLQQELGIPVVMENDAAATALAVAAGDERLQQGLAAVLMIGHGVGMGLLSNGGPFPGTQGFSSEVGHVRRQPAGAQCRCGQRGCIEAYLADYALYRDARSVANLPITSHQQPSEEQMAGLVARAEAGEAGLQRLFDEAGASLADAVRVTASILAPHRIAIAGSGMRGFHLMQPRFEAELREALNPSYDPLSRIVIHHGGTELIVAGMVQLALKRLDAEILAALSAQSNA</sequence>
<gene>
    <name evidence="1" type="ORF">ACFOGJ_13925</name>
</gene>
<dbReference type="SUPFAM" id="SSF46785">
    <property type="entry name" value="Winged helix' DNA-binding domain"/>
    <property type="match status" value="1"/>
</dbReference>
<evidence type="ECO:0000313" key="2">
    <source>
        <dbReference type="Proteomes" id="UP001595528"/>
    </source>
</evidence>
<name>A0ABV7L1V8_9PROT</name>
<dbReference type="RefSeq" id="WP_379901353.1">
    <property type="nucleotide sequence ID" value="NZ_JBHRTR010000028.1"/>
</dbReference>
<dbReference type="Gene3D" id="3.30.420.40">
    <property type="match status" value="2"/>
</dbReference>
<dbReference type="PANTHER" id="PTHR18964">
    <property type="entry name" value="ROK (REPRESSOR, ORF, KINASE) FAMILY"/>
    <property type="match status" value="1"/>
</dbReference>
<organism evidence="1 2">
    <name type="scientific">Marinibaculum pumilum</name>
    <dbReference type="NCBI Taxonomy" id="1766165"/>
    <lineage>
        <taxon>Bacteria</taxon>
        <taxon>Pseudomonadati</taxon>
        <taxon>Pseudomonadota</taxon>
        <taxon>Alphaproteobacteria</taxon>
        <taxon>Rhodospirillales</taxon>
        <taxon>Rhodospirillaceae</taxon>
        <taxon>Marinibaculum</taxon>
    </lineage>
</organism>
<dbReference type="InterPro" id="IPR043129">
    <property type="entry name" value="ATPase_NBD"/>
</dbReference>
<dbReference type="Proteomes" id="UP001595528">
    <property type="component" value="Unassembled WGS sequence"/>
</dbReference>
<evidence type="ECO:0000313" key="1">
    <source>
        <dbReference type="EMBL" id="MFC3228336.1"/>
    </source>
</evidence>
<dbReference type="InterPro" id="IPR036388">
    <property type="entry name" value="WH-like_DNA-bd_sf"/>
</dbReference>
<proteinExistence type="predicted"/>
<accession>A0ABV7L1V8</accession>
<dbReference type="Gene3D" id="1.10.10.10">
    <property type="entry name" value="Winged helix-like DNA-binding domain superfamily/Winged helix DNA-binding domain"/>
    <property type="match status" value="1"/>
</dbReference>
<dbReference type="SUPFAM" id="SSF53067">
    <property type="entry name" value="Actin-like ATPase domain"/>
    <property type="match status" value="1"/>
</dbReference>
<dbReference type="PANTHER" id="PTHR18964:SF173">
    <property type="entry name" value="GLUCOKINASE"/>
    <property type="match status" value="1"/>
</dbReference>
<reference evidence="2" key="1">
    <citation type="journal article" date="2019" name="Int. J. Syst. Evol. Microbiol.">
        <title>The Global Catalogue of Microorganisms (GCM) 10K type strain sequencing project: providing services to taxonomists for standard genome sequencing and annotation.</title>
        <authorList>
            <consortium name="The Broad Institute Genomics Platform"/>
            <consortium name="The Broad Institute Genome Sequencing Center for Infectious Disease"/>
            <person name="Wu L."/>
            <person name="Ma J."/>
        </authorList>
    </citation>
    <scope>NUCLEOTIDE SEQUENCE [LARGE SCALE GENOMIC DNA]</scope>
    <source>
        <strain evidence="2">KCTC 42964</strain>
    </source>
</reference>
<comment type="caution">
    <text evidence="1">The sequence shown here is derived from an EMBL/GenBank/DDBJ whole genome shotgun (WGS) entry which is preliminary data.</text>
</comment>
<dbReference type="InterPro" id="IPR036390">
    <property type="entry name" value="WH_DNA-bd_sf"/>
</dbReference>
<keyword evidence="2" id="KW-1185">Reference proteome</keyword>
<dbReference type="EMBL" id="JBHRTR010000028">
    <property type="protein sequence ID" value="MFC3228336.1"/>
    <property type="molecule type" value="Genomic_DNA"/>
</dbReference>